<evidence type="ECO:0000313" key="2">
    <source>
        <dbReference type="Proteomes" id="UP001172159"/>
    </source>
</evidence>
<dbReference type="Proteomes" id="UP001172159">
    <property type="component" value="Unassembled WGS sequence"/>
</dbReference>
<keyword evidence="2" id="KW-1185">Reference proteome</keyword>
<dbReference type="AlphaFoldDB" id="A0AA40BLV3"/>
<reference evidence="1" key="1">
    <citation type="submission" date="2023-06" db="EMBL/GenBank/DDBJ databases">
        <title>Genome-scale phylogeny and comparative genomics of the fungal order Sordariales.</title>
        <authorList>
            <consortium name="Lawrence Berkeley National Laboratory"/>
            <person name="Hensen N."/>
            <person name="Bonometti L."/>
            <person name="Westerberg I."/>
            <person name="Brannstrom I.O."/>
            <person name="Guillou S."/>
            <person name="Cros-Aarteil S."/>
            <person name="Calhoun S."/>
            <person name="Haridas S."/>
            <person name="Kuo A."/>
            <person name="Mondo S."/>
            <person name="Pangilinan J."/>
            <person name="Riley R."/>
            <person name="Labutti K."/>
            <person name="Andreopoulos B."/>
            <person name="Lipzen A."/>
            <person name="Chen C."/>
            <person name="Yanf M."/>
            <person name="Daum C."/>
            <person name="Ng V."/>
            <person name="Clum A."/>
            <person name="Steindorff A."/>
            <person name="Ohm R."/>
            <person name="Martin F."/>
            <person name="Silar P."/>
            <person name="Natvig D."/>
            <person name="Lalanne C."/>
            <person name="Gautier V."/>
            <person name="Ament-Velasquez S.L."/>
            <person name="Kruys A."/>
            <person name="Hutchinson M.I."/>
            <person name="Powell A.J."/>
            <person name="Barry K."/>
            <person name="Miller A.N."/>
            <person name="Grigoriev I.V."/>
            <person name="Debuchy R."/>
            <person name="Gladieux P."/>
            <person name="Thoren M.H."/>
            <person name="Johannesson H."/>
        </authorList>
    </citation>
    <scope>NUCLEOTIDE SEQUENCE</scope>
    <source>
        <strain evidence="1">CBS 540.89</strain>
    </source>
</reference>
<proteinExistence type="predicted"/>
<name>A0AA40BLV3_9PEZI</name>
<organism evidence="1 2">
    <name type="scientific">Apiosordaria backusii</name>
    <dbReference type="NCBI Taxonomy" id="314023"/>
    <lineage>
        <taxon>Eukaryota</taxon>
        <taxon>Fungi</taxon>
        <taxon>Dikarya</taxon>
        <taxon>Ascomycota</taxon>
        <taxon>Pezizomycotina</taxon>
        <taxon>Sordariomycetes</taxon>
        <taxon>Sordariomycetidae</taxon>
        <taxon>Sordariales</taxon>
        <taxon>Lasiosphaeriaceae</taxon>
        <taxon>Apiosordaria</taxon>
    </lineage>
</organism>
<evidence type="ECO:0000313" key="1">
    <source>
        <dbReference type="EMBL" id="KAK0736543.1"/>
    </source>
</evidence>
<comment type="caution">
    <text evidence="1">The sequence shown here is derived from an EMBL/GenBank/DDBJ whole genome shotgun (WGS) entry which is preliminary data.</text>
</comment>
<accession>A0AA40BLV3</accession>
<protein>
    <submittedName>
        <fullName evidence="1">Uncharacterized protein</fullName>
    </submittedName>
</protein>
<dbReference type="EMBL" id="JAUKTV010000006">
    <property type="protein sequence ID" value="KAK0736543.1"/>
    <property type="molecule type" value="Genomic_DNA"/>
</dbReference>
<sequence>MGGNYLYRNGQPHVGVAPPPRVFSPQRHHKSMRELKVASRAEVWQHHQADHRDGCVMPSLNLRGCHRSSLLVEHHPTVPVRMETELSSGLVPEATAAVPSILHPLVSTIACSKQSGNPRVCPISRLETKTRGEPRLSEVSAPSPTRTLKMTISIPERLRRAGTNCSSVT</sequence>
<gene>
    <name evidence="1" type="ORF">B0T21DRAFT_181802</name>
</gene>